<dbReference type="GO" id="GO:0008168">
    <property type="term" value="F:methyltransferase activity"/>
    <property type="evidence" value="ECO:0007669"/>
    <property type="project" value="UniProtKB-KW"/>
</dbReference>
<dbReference type="InterPro" id="IPR010627">
    <property type="entry name" value="Prepilin_pept_A24_N"/>
</dbReference>
<dbReference type="PANTHER" id="PTHR30487:SF0">
    <property type="entry name" value="PREPILIN LEADER PEPTIDASE_N-METHYLTRANSFERASE-RELATED"/>
    <property type="match status" value="1"/>
</dbReference>
<evidence type="ECO:0000313" key="3">
    <source>
        <dbReference type="EMBL" id="EGG39743.1"/>
    </source>
</evidence>
<keyword evidence="3" id="KW-0489">Methyltransferase</keyword>
<feature type="transmembrane region" description="Helical" evidence="1">
    <location>
        <begin position="120"/>
        <end position="149"/>
    </location>
</feature>
<feature type="transmembrane region" description="Helical" evidence="1">
    <location>
        <begin position="68"/>
        <end position="85"/>
    </location>
</feature>
<dbReference type="PANTHER" id="PTHR30487">
    <property type="entry name" value="TYPE 4 PREPILIN-LIKE PROTEINS LEADER PEPTIDE-PROCESSING ENZYME"/>
    <property type="match status" value="1"/>
</dbReference>
<keyword evidence="3" id="KW-0808">Transferase</keyword>
<proteinExistence type="predicted"/>
<keyword evidence="1" id="KW-1133">Transmembrane helix</keyword>
<dbReference type="InterPro" id="IPR050882">
    <property type="entry name" value="Prepilin_peptidase/N-MTase"/>
</dbReference>
<feature type="domain" description="Prepilin peptidase A24 N-terminal" evidence="2">
    <location>
        <begin position="8"/>
        <end position="86"/>
    </location>
</feature>
<dbReference type="GO" id="GO:0006465">
    <property type="term" value="P:signal peptide processing"/>
    <property type="evidence" value="ECO:0007669"/>
    <property type="project" value="TreeGrafter"/>
</dbReference>
<feature type="transmembrane region" description="Helical" evidence="1">
    <location>
        <begin position="161"/>
        <end position="191"/>
    </location>
</feature>
<dbReference type="GO" id="GO:0032259">
    <property type="term" value="P:methylation"/>
    <property type="evidence" value="ECO:0007669"/>
    <property type="project" value="UniProtKB-KW"/>
</dbReference>
<keyword evidence="3" id="KW-0378">Hydrolase</keyword>
<dbReference type="EC" id="3.4.23.43" evidence="3"/>
<name>F3SJ40_STRSA</name>
<gene>
    <name evidence="3" type="primary">pilD</name>
    <name evidence="3" type="ORF">HMPREF9397_1162</name>
</gene>
<dbReference type="PATRIC" id="fig|888824.3.peg.1141"/>
<accession>F3SJ40</accession>
<dbReference type="Proteomes" id="UP000003378">
    <property type="component" value="Unassembled WGS sequence"/>
</dbReference>
<sequence>MIHLYFFLIGTVFASFLGLVIDRFPEHSIITPASHCNACGKRLAPRDLIPIFSQVMNRFRCRFCGDQIPLRYLLFECILGGLFLATSLGTISIGQLLLLTMGLTLAIYDQREQQYPLMVWLFFQFSLMMTASVNPLMLFFLALGLLAFFYDLRIGAGDFLFLASCSAIFSLTEILILIQIASSSGLACFCFKKKKTGWHLYPVFCLVLW</sequence>
<dbReference type="EC" id="2.1.1.-" evidence="3"/>
<keyword evidence="1" id="KW-0812">Transmembrane</keyword>
<organism evidence="3 4">
    <name type="scientific">Streptococcus sanguinis SK1087</name>
    <dbReference type="NCBI Taxonomy" id="888824"/>
    <lineage>
        <taxon>Bacteria</taxon>
        <taxon>Bacillati</taxon>
        <taxon>Bacillota</taxon>
        <taxon>Bacilli</taxon>
        <taxon>Lactobacillales</taxon>
        <taxon>Streptococcaceae</taxon>
        <taxon>Streptococcus</taxon>
    </lineage>
</organism>
<evidence type="ECO:0000256" key="1">
    <source>
        <dbReference type="SAM" id="Phobius"/>
    </source>
</evidence>
<dbReference type="AlphaFoldDB" id="F3SJ40"/>
<feature type="transmembrane region" description="Helical" evidence="1">
    <location>
        <begin position="6"/>
        <end position="24"/>
    </location>
</feature>
<keyword evidence="1" id="KW-0472">Membrane</keyword>
<comment type="caution">
    <text evidence="3">The sequence shown here is derived from an EMBL/GenBank/DDBJ whole genome shotgun (WGS) entry which is preliminary data.</text>
</comment>
<dbReference type="GO" id="GO:0005886">
    <property type="term" value="C:plasma membrane"/>
    <property type="evidence" value="ECO:0007669"/>
    <property type="project" value="TreeGrafter"/>
</dbReference>
<dbReference type="Pfam" id="PF06750">
    <property type="entry name" value="A24_N_bact"/>
    <property type="match status" value="1"/>
</dbReference>
<dbReference type="HOGENOM" id="CLU_057101_1_1_9"/>
<dbReference type="GO" id="GO:0004190">
    <property type="term" value="F:aspartic-type endopeptidase activity"/>
    <property type="evidence" value="ECO:0007669"/>
    <property type="project" value="UniProtKB-EC"/>
</dbReference>
<protein>
    <submittedName>
        <fullName evidence="3">Leader peptidase (Prepilin peptidase)/N-methyltransferase</fullName>
        <ecNumber evidence="3">2.1.1.-</ecNumber>
        <ecNumber evidence="3">3.4.23.43</ecNumber>
    </submittedName>
</protein>
<reference evidence="3 4" key="1">
    <citation type="submission" date="2011-03" db="EMBL/GenBank/DDBJ databases">
        <authorList>
            <person name="Muzny D."/>
            <person name="Qin X."/>
            <person name="Deng J."/>
            <person name="Jiang H."/>
            <person name="Liu Y."/>
            <person name="Qu J."/>
            <person name="Song X.-Z."/>
            <person name="Zhang L."/>
            <person name="Thornton R."/>
            <person name="Coyle M."/>
            <person name="Francisco L."/>
            <person name="Jackson L."/>
            <person name="Javaid M."/>
            <person name="Korchina V."/>
            <person name="Kovar C."/>
            <person name="Mata R."/>
            <person name="Mathew T."/>
            <person name="Ngo R."/>
            <person name="Nguyen L."/>
            <person name="Nguyen N."/>
            <person name="Okwuonu G."/>
            <person name="Ongeri F."/>
            <person name="Pham C."/>
            <person name="Simmons D."/>
            <person name="Wilczek-Boney K."/>
            <person name="Hale W."/>
            <person name="Jakkamsetti A."/>
            <person name="Pham P."/>
            <person name="Ruth R."/>
            <person name="San Lucas F."/>
            <person name="Warren J."/>
            <person name="Zhang J."/>
            <person name="Zhao Z."/>
            <person name="Zhou C."/>
            <person name="Zhu D."/>
            <person name="Lee S."/>
            <person name="Bess C."/>
            <person name="Blankenburg K."/>
            <person name="Forbes L."/>
            <person name="Fu Q."/>
            <person name="Gubbala S."/>
            <person name="Hirani K."/>
            <person name="Jayaseelan J.C."/>
            <person name="Lara F."/>
            <person name="Munidasa M."/>
            <person name="Palculict T."/>
            <person name="Patil S."/>
            <person name="Pu L.-L."/>
            <person name="Saada N."/>
            <person name="Tang L."/>
            <person name="Weissenberger G."/>
            <person name="Zhu Y."/>
            <person name="Hemphill L."/>
            <person name="Shang Y."/>
            <person name="Youmans B."/>
            <person name="Ayvaz T."/>
            <person name="Ross M."/>
            <person name="Santibanez J."/>
            <person name="Aqrawi P."/>
            <person name="Gross S."/>
            <person name="Joshi V."/>
            <person name="Fowler G."/>
            <person name="Nazareth L."/>
            <person name="Reid J."/>
            <person name="Worley K."/>
            <person name="Petrosino J."/>
            <person name="Highlander S."/>
            <person name="Gibbs R."/>
        </authorList>
    </citation>
    <scope>NUCLEOTIDE SEQUENCE [LARGE SCALE GENOMIC DNA]</scope>
    <source>
        <strain evidence="3 4">SK1087</strain>
    </source>
</reference>
<evidence type="ECO:0000259" key="2">
    <source>
        <dbReference type="Pfam" id="PF06750"/>
    </source>
</evidence>
<dbReference type="EMBL" id="AFDP01000015">
    <property type="protein sequence ID" value="EGG39743.1"/>
    <property type="molecule type" value="Genomic_DNA"/>
</dbReference>
<evidence type="ECO:0000313" key="4">
    <source>
        <dbReference type="Proteomes" id="UP000003378"/>
    </source>
</evidence>